<protein>
    <recommendedName>
        <fullName evidence="3">BZIP domain-containing protein</fullName>
    </recommendedName>
</protein>
<gene>
    <name evidence="2" type="ORF">BIGN1055_LOCUS658</name>
</gene>
<dbReference type="CDD" id="cd05992">
    <property type="entry name" value="PB1"/>
    <property type="match status" value="1"/>
</dbReference>
<reference evidence="2" key="1">
    <citation type="submission" date="2021-01" db="EMBL/GenBank/DDBJ databases">
        <authorList>
            <person name="Corre E."/>
            <person name="Pelletier E."/>
            <person name="Niang G."/>
            <person name="Scheremetjew M."/>
            <person name="Finn R."/>
            <person name="Kale V."/>
            <person name="Holt S."/>
            <person name="Cochrane G."/>
            <person name="Meng A."/>
            <person name="Brown T."/>
            <person name="Cohen L."/>
        </authorList>
    </citation>
    <scope>NUCLEOTIDE SEQUENCE</scope>
    <source>
        <strain evidence="2">CCMP1258.1</strain>
    </source>
</reference>
<evidence type="ECO:0008006" key="3">
    <source>
        <dbReference type="Google" id="ProtNLM"/>
    </source>
</evidence>
<dbReference type="SUPFAM" id="SSF54277">
    <property type="entry name" value="CAD &amp; PB1 domains"/>
    <property type="match status" value="1"/>
</dbReference>
<feature type="compositionally biased region" description="Low complexity" evidence="1">
    <location>
        <begin position="278"/>
        <end position="292"/>
    </location>
</feature>
<feature type="region of interest" description="Disordered" evidence="1">
    <location>
        <begin position="70"/>
        <end position="121"/>
    </location>
</feature>
<organism evidence="2">
    <name type="scientific">Bigelowiella natans</name>
    <name type="common">Pedinomonas minutissima</name>
    <name type="synonym">Chlorarachnion sp. (strain CCMP621)</name>
    <dbReference type="NCBI Taxonomy" id="227086"/>
    <lineage>
        <taxon>Eukaryota</taxon>
        <taxon>Sar</taxon>
        <taxon>Rhizaria</taxon>
        <taxon>Cercozoa</taxon>
        <taxon>Chlorarachniophyceae</taxon>
        <taxon>Bigelowiella</taxon>
    </lineage>
</organism>
<dbReference type="Gene3D" id="1.20.5.170">
    <property type="match status" value="1"/>
</dbReference>
<name>A0A6T7A154_BIGNA</name>
<feature type="region of interest" description="Disordered" evidence="1">
    <location>
        <begin position="1"/>
        <end position="27"/>
    </location>
</feature>
<dbReference type="Gene3D" id="3.10.20.90">
    <property type="entry name" value="Phosphatidylinositol 3-kinase Catalytic Subunit, Chain A, domain 1"/>
    <property type="match status" value="1"/>
</dbReference>
<accession>A0A6T7A154</accession>
<dbReference type="AlphaFoldDB" id="A0A6T7A154"/>
<evidence type="ECO:0000313" key="2">
    <source>
        <dbReference type="EMBL" id="CAD9578552.1"/>
    </source>
</evidence>
<evidence type="ECO:0000256" key="1">
    <source>
        <dbReference type="SAM" id="MobiDB-lite"/>
    </source>
</evidence>
<feature type="compositionally biased region" description="Low complexity" evidence="1">
    <location>
        <begin position="77"/>
        <end position="90"/>
    </location>
</feature>
<dbReference type="EMBL" id="HBHA01001032">
    <property type="protein sequence ID" value="CAD9578552.1"/>
    <property type="molecule type" value="Transcribed_RNA"/>
</dbReference>
<feature type="region of interest" description="Disordered" evidence="1">
    <location>
        <begin position="346"/>
        <end position="367"/>
    </location>
</feature>
<proteinExistence type="predicted"/>
<sequence length="397" mass="44227">MSQEEKIKRRLARKAELARQSRRRKKVYVESLEKKIKELTAKVIELKGRKKENSDSVALALCAMAELQQGGGSENGTESVKSETSTESASMTKLEIGSSSAGSSETHDQHPYNSNGNQGPVVRMEINNMGEKCVISIPTDQLTFANVKEAILAEFHPSKRSSFEVTMWYVDEEGDPIRVTCTPELREAHRLSTLVQPKRRYHGDQNTSILIMNTSFTCISKSLRASTTTQMPMNGVGRTISTHQLPVQSRKWDYTLSLDHHREVKTPNQEVFLSTRPGLGSSLLSSSSASSSSRRRGTETKETTIKTENFTDPRLQVGALVSASKRIRRRGDEIFPGERLSFTTATTSSSRCGMDSPPSMPVEKMSRGNTQEGNALYQIALMAQEEQALAKKRRRVH</sequence>
<feature type="compositionally biased region" description="Basic and acidic residues" evidence="1">
    <location>
        <begin position="1"/>
        <end position="19"/>
    </location>
</feature>
<feature type="region of interest" description="Disordered" evidence="1">
    <location>
        <begin position="273"/>
        <end position="302"/>
    </location>
</feature>